<feature type="transmembrane region" description="Helical" evidence="2">
    <location>
        <begin position="55"/>
        <end position="74"/>
    </location>
</feature>
<dbReference type="AlphaFoldDB" id="A0A4V0Z0D3"/>
<reference evidence="3 4" key="1">
    <citation type="submission" date="2019-01" db="EMBL/GenBank/DDBJ databases">
        <title>Ktedonosporobacter rubrisoli SCAWS-G2.</title>
        <authorList>
            <person name="Huang Y."/>
            <person name="Yan B."/>
        </authorList>
    </citation>
    <scope>NUCLEOTIDE SEQUENCE [LARGE SCALE GENOMIC DNA]</scope>
    <source>
        <strain evidence="3 4">SCAWS-G2</strain>
    </source>
</reference>
<evidence type="ECO:0000256" key="1">
    <source>
        <dbReference type="SAM" id="MobiDB-lite"/>
    </source>
</evidence>
<evidence type="ECO:0000313" key="4">
    <source>
        <dbReference type="Proteomes" id="UP000290365"/>
    </source>
</evidence>
<dbReference type="KEGG" id="kbs:EPA93_45415"/>
<dbReference type="EMBL" id="CP035758">
    <property type="protein sequence ID" value="QBD82821.1"/>
    <property type="molecule type" value="Genomic_DNA"/>
</dbReference>
<proteinExistence type="predicted"/>
<keyword evidence="2" id="KW-0812">Transmembrane</keyword>
<sequence length="131" mass="14093">MMQGPRQVPKAADWLPRAQEAARSNERSGQASPLGAHAPLLHGDALARSPQLERWGIWIVGGYIGLFAIALLVLRLTGQVPGQSFLLKGLSDVAQMLGQWIGFGFCDERCLAVPVIPTSFDSSPAIFQRAA</sequence>
<gene>
    <name evidence="3" type="ORF">EPA93_45415</name>
</gene>
<organism evidence="3 4">
    <name type="scientific">Ktedonosporobacter rubrisoli</name>
    <dbReference type="NCBI Taxonomy" id="2509675"/>
    <lineage>
        <taxon>Bacteria</taxon>
        <taxon>Bacillati</taxon>
        <taxon>Chloroflexota</taxon>
        <taxon>Ktedonobacteria</taxon>
        <taxon>Ktedonobacterales</taxon>
        <taxon>Ktedonosporobacteraceae</taxon>
        <taxon>Ktedonosporobacter</taxon>
    </lineage>
</organism>
<dbReference type="Proteomes" id="UP000290365">
    <property type="component" value="Chromosome"/>
</dbReference>
<keyword evidence="2" id="KW-0472">Membrane</keyword>
<keyword evidence="4" id="KW-1185">Reference proteome</keyword>
<evidence type="ECO:0000313" key="3">
    <source>
        <dbReference type="EMBL" id="QBD82821.1"/>
    </source>
</evidence>
<feature type="region of interest" description="Disordered" evidence="1">
    <location>
        <begin position="1"/>
        <end position="36"/>
    </location>
</feature>
<accession>A0A4V0Z0D3</accession>
<name>A0A4V0Z0D3_KTERU</name>
<protein>
    <submittedName>
        <fullName evidence="3">Uncharacterized protein</fullName>
    </submittedName>
</protein>
<evidence type="ECO:0000256" key="2">
    <source>
        <dbReference type="SAM" id="Phobius"/>
    </source>
</evidence>
<dbReference type="RefSeq" id="WP_129893890.1">
    <property type="nucleotide sequence ID" value="NZ_CP035758.1"/>
</dbReference>
<keyword evidence="2" id="KW-1133">Transmembrane helix</keyword>